<proteinExistence type="predicted"/>
<accession>A0A9W7VZ36</accession>
<protein>
    <submittedName>
        <fullName evidence="1">Uncharacterized protein</fullName>
    </submittedName>
</protein>
<gene>
    <name evidence="1" type="ORF">Tdes44962_MAKER10364</name>
</gene>
<dbReference type="EMBL" id="RIBY02002374">
    <property type="protein sequence ID" value="KAH9817791.1"/>
    <property type="molecule type" value="Genomic_DNA"/>
</dbReference>
<feature type="non-terminal residue" evidence="1">
    <location>
        <position position="1"/>
    </location>
</feature>
<comment type="caution">
    <text evidence="1">The sequence shown here is derived from an EMBL/GenBank/DDBJ whole genome shotgun (WGS) entry which is preliminary data.</text>
</comment>
<reference evidence="1 2" key="2">
    <citation type="journal article" date="2021" name="Curr. Genet.">
        <title>Genetic response to nitrogen starvation in the aggressive Eucalyptus foliar pathogen Teratosphaeria destructans.</title>
        <authorList>
            <person name="Havenga M."/>
            <person name="Wingfield B.D."/>
            <person name="Wingfield M.J."/>
            <person name="Dreyer L.L."/>
            <person name="Roets F."/>
            <person name="Aylward J."/>
        </authorList>
    </citation>
    <scope>NUCLEOTIDE SEQUENCE [LARGE SCALE GENOMIC DNA]</scope>
    <source>
        <strain evidence="1">CMW44962</strain>
    </source>
</reference>
<evidence type="ECO:0000313" key="1">
    <source>
        <dbReference type="EMBL" id="KAH9817791.1"/>
    </source>
</evidence>
<name>A0A9W7VZ36_9PEZI</name>
<dbReference type="AlphaFoldDB" id="A0A9W7VZ36"/>
<dbReference type="Proteomes" id="UP001138500">
    <property type="component" value="Unassembled WGS sequence"/>
</dbReference>
<evidence type="ECO:0000313" key="2">
    <source>
        <dbReference type="Proteomes" id="UP001138500"/>
    </source>
</evidence>
<reference evidence="1 2" key="1">
    <citation type="journal article" date="2018" name="IMA Fungus">
        <title>IMA Genome-F 10: Nine draft genome sequences of Claviceps purpurea s.lat., including C. arundinis, C. humidiphila, and C. cf. spartinae, pseudomolecules for the pitch canker pathogen Fusarium circinatum, draft genome of Davidsoniella eucalypti, Grosmannia galeiformis, Quambalaria eucalypti, and Teratosphaeria destructans.</title>
        <authorList>
            <person name="Wingfield B.D."/>
            <person name="Liu M."/>
            <person name="Nguyen H.D."/>
            <person name="Lane F.A."/>
            <person name="Morgan S.W."/>
            <person name="De Vos L."/>
            <person name="Wilken P.M."/>
            <person name="Duong T.A."/>
            <person name="Aylward J."/>
            <person name="Coetzee M.P."/>
            <person name="Dadej K."/>
            <person name="De Beer Z.W."/>
            <person name="Findlay W."/>
            <person name="Havenga M."/>
            <person name="Kolarik M."/>
            <person name="Menzies J.G."/>
            <person name="Naidoo K."/>
            <person name="Pochopski O."/>
            <person name="Shoukouhi P."/>
            <person name="Santana Q.C."/>
            <person name="Seifert K.A."/>
            <person name="Soal N."/>
            <person name="Steenkamp E.T."/>
            <person name="Tatham C.T."/>
            <person name="van der Nest M.A."/>
            <person name="Wingfield M.J."/>
        </authorList>
    </citation>
    <scope>NUCLEOTIDE SEQUENCE [LARGE SCALE GENOMIC DNA]</scope>
    <source>
        <strain evidence="1">CMW44962</strain>
    </source>
</reference>
<sequence length="118" mass="11187">IDDRGGGIARHAVVELGVEAVEAVGVLGVVGGGGGSEVGVPFDESETAAAADLVEAVGEGVLLDVRGGVHGDDDVGGAGGVEQDIGRAVVVHAGVDEVDARAVFQTGGSGCAGLGGGE</sequence>
<keyword evidence="2" id="KW-1185">Reference proteome</keyword>
<organism evidence="1 2">
    <name type="scientific">Teratosphaeria destructans</name>
    <dbReference type="NCBI Taxonomy" id="418781"/>
    <lineage>
        <taxon>Eukaryota</taxon>
        <taxon>Fungi</taxon>
        <taxon>Dikarya</taxon>
        <taxon>Ascomycota</taxon>
        <taxon>Pezizomycotina</taxon>
        <taxon>Dothideomycetes</taxon>
        <taxon>Dothideomycetidae</taxon>
        <taxon>Mycosphaerellales</taxon>
        <taxon>Teratosphaeriaceae</taxon>
        <taxon>Teratosphaeria</taxon>
    </lineage>
</organism>